<keyword evidence="1 6" id="KW-0660">Purine salvage</keyword>
<sequence>MRFISNDQNSDLTYSDVFLVPNSSSLTSRFDVNLSTTDPTGSTTPIVAANMTAVSGRRMAETMARRGGLAVLPQDIPLSAAQDTIAWVKSRDRVFDSALRFSPEDTVLSALHVLAKRAHGFGVVVDEAGKLEGVIDSTNLKDVDRFTAVSALLESSPHVIRATDIDWSDGAQLESLFESMNEARTPFAAVVDDRDRVLGSLTPKSLLRSSIYAPNLDDQNSLKIAVAVGVNGNAVERASALVAAGADVLVVDTAHGHQVKMLDTLSAISAADLGVPIVAGNVVTADGVHDLVSAGAQIVKVGVGPGAMCTTRMMTAVGRPQFSAVRECAEAARELGAHVWADGGVRYPRDVALALAAGASQVMVGSWFAGTHESPGDLLVDGEGRKYKESFGMASARAVANRTRTESAFSRARKGLFEEGISSSTMYIDPESPGVEDLLDGITSGVRSSFTYAGARTLAEFAELATVGVQSAAGYDEGRPLSRSW</sequence>
<evidence type="ECO:0000256" key="4">
    <source>
        <dbReference type="ARBA" id="ARBA00023002"/>
    </source>
</evidence>
<evidence type="ECO:0000259" key="9">
    <source>
        <dbReference type="Pfam" id="PF00478"/>
    </source>
</evidence>
<dbReference type="SUPFAM" id="SSF54631">
    <property type="entry name" value="CBS-domain pair"/>
    <property type="match status" value="1"/>
</dbReference>
<comment type="pathway">
    <text evidence="6">Purine metabolism; IMP biosynthesis via salvage pathway.</text>
</comment>
<dbReference type="InterPro" id="IPR005990">
    <property type="entry name" value="IMP_DH"/>
</dbReference>
<keyword evidence="5" id="KW-0129">CBS domain</keyword>
<feature type="active site" description="Thioimidate intermediate" evidence="6">
    <location>
        <position position="309"/>
    </location>
</feature>
<dbReference type="InterPro" id="IPR005991">
    <property type="entry name" value="GUAB1"/>
</dbReference>
<protein>
    <recommendedName>
        <fullName evidence="6">GMP reductase</fullName>
        <ecNumber evidence="6">1.7.1.7</ecNumber>
    </recommendedName>
    <alternativeName>
        <fullName evidence="6">Guanosine 5'-monophosphate reductase</fullName>
        <shortName evidence="6">GMPR</shortName>
    </alternativeName>
</protein>
<dbReference type="EMBL" id="FXZE01000015">
    <property type="protein sequence ID" value="SMX96624.1"/>
    <property type="molecule type" value="Genomic_DNA"/>
</dbReference>
<comment type="catalytic activity">
    <reaction evidence="6">
        <text>IMP + NH4(+) + NADP(+) = GMP + NADPH + 2 H(+)</text>
        <dbReference type="Rhea" id="RHEA:17185"/>
        <dbReference type="ChEBI" id="CHEBI:15378"/>
        <dbReference type="ChEBI" id="CHEBI:28938"/>
        <dbReference type="ChEBI" id="CHEBI:57783"/>
        <dbReference type="ChEBI" id="CHEBI:58053"/>
        <dbReference type="ChEBI" id="CHEBI:58115"/>
        <dbReference type="ChEBI" id="CHEBI:58349"/>
        <dbReference type="EC" id="1.7.1.7"/>
    </reaction>
</comment>
<dbReference type="EC" id="1.7.1.7" evidence="6"/>
<dbReference type="RefSeq" id="WP_101644145.1">
    <property type="nucleotide sequence ID" value="NZ_FXZE01000015.1"/>
</dbReference>
<evidence type="ECO:0000256" key="2">
    <source>
        <dbReference type="ARBA" id="ARBA00022737"/>
    </source>
</evidence>
<dbReference type="CDD" id="cd00381">
    <property type="entry name" value="IMPDH"/>
    <property type="match status" value="1"/>
</dbReference>
<dbReference type="PANTHER" id="PTHR43170">
    <property type="entry name" value="GMP REDUCTASE"/>
    <property type="match status" value="1"/>
</dbReference>
<comment type="function">
    <text evidence="6">Involved in the purine-salvage pathway. Catalyzes the NADPH-dependent conversion of GMP to IMP.</text>
</comment>
<dbReference type="GO" id="GO:0003938">
    <property type="term" value="F:IMP dehydrogenase activity"/>
    <property type="evidence" value="ECO:0007669"/>
    <property type="project" value="InterPro"/>
</dbReference>
<dbReference type="InterPro" id="IPR001093">
    <property type="entry name" value="IMP_DH_GMPRt"/>
</dbReference>
<dbReference type="Proteomes" id="UP000234342">
    <property type="component" value="Unassembled WGS sequence"/>
</dbReference>
<gene>
    <name evidence="6" type="primary">guaB1</name>
    <name evidence="11" type="ORF">BANT10_02851</name>
</gene>
<comment type="similarity">
    <text evidence="6">Belongs to the IMPDH/GMPR family. GuaB1 subfamily.</text>
</comment>
<comment type="cofactor">
    <cofactor evidence="6">
        <name>a monovalent cation</name>
        <dbReference type="ChEBI" id="CHEBI:60242"/>
    </cofactor>
</comment>
<dbReference type="SUPFAM" id="SSF51412">
    <property type="entry name" value="Inosine monophosphate dehydrogenase (IMPDH)"/>
    <property type="match status" value="1"/>
</dbReference>
<keyword evidence="12" id="KW-1185">Reference proteome</keyword>
<accession>A0A2H1KAQ0</accession>
<feature type="binding site" description="in other chain" evidence="8">
    <location>
        <position position="309"/>
    </location>
    <ligand>
        <name>K(+)</name>
        <dbReference type="ChEBI" id="CHEBI:29103"/>
        <note>ligand shared between two tetrameric partners</note>
    </ligand>
</feature>
<keyword evidence="2" id="KW-0677">Repeat</keyword>
<evidence type="ECO:0000256" key="8">
    <source>
        <dbReference type="PIRSR" id="PIRSR000130-4"/>
    </source>
</evidence>
<dbReference type="HAMAP" id="MF_02250">
    <property type="entry name" value="GMPR_GuaB1"/>
    <property type="match status" value="1"/>
</dbReference>
<dbReference type="SMART" id="SM01240">
    <property type="entry name" value="IMPDH"/>
    <property type="match status" value="1"/>
</dbReference>
<feature type="binding site" description="in other chain" evidence="8">
    <location>
        <position position="306"/>
    </location>
    <ligand>
        <name>K(+)</name>
        <dbReference type="ChEBI" id="CHEBI:29103"/>
        <note>ligand shared between two tetrameric partners</note>
    </ligand>
</feature>
<dbReference type="NCBIfam" id="NF005869">
    <property type="entry name" value="PRK07807.1"/>
    <property type="match status" value="1"/>
</dbReference>
<dbReference type="InterPro" id="IPR013785">
    <property type="entry name" value="Aldolase_TIM"/>
</dbReference>
<evidence type="ECO:0000256" key="1">
    <source>
        <dbReference type="ARBA" id="ARBA00022726"/>
    </source>
</evidence>
<feature type="domain" description="CBS" evidence="10">
    <location>
        <begin position="101"/>
        <end position="140"/>
    </location>
</feature>
<dbReference type="GO" id="GO:0006166">
    <property type="term" value="P:purine ribonucleoside salvage"/>
    <property type="evidence" value="ECO:0007669"/>
    <property type="project" value="UniProtKB-KW"/>
</dbReference>
<feature type="domain" description="IMP dehydrogenase/GMP reductase" evidence="9">
    <location>
        <begin position="12"/>
        <end position="480"/>
    </location>
</feature>
<reference evidence="12" key="1">
    <citation type="submission" date="2017-03" db="EMBL/GenBank/DDBJ databases">
        <authorList>
            <person name="Monnet C."/>
        </authorList>
    </citation>
    <scope>NUCLEOTIDE SEQUENCE [LARGE SCALE GENOMIC DNA]</scope>
    <source>
        <strain evidence="12">P10</strain>
    </source>
</reference>
<dbReference type="InterPro" id="IPR000644">
    <property type="entry name" value="CBS_dom"/>
</dbReference>
<dbReference type="NCBIfam" id="TIGR01303">
    <property type="entry name" value="IMP_DH_rel_1"/>
    <property type="match status" value="1"/>
</dbReference>
<dbReference type="GO" id="GO:0032264">
    <property type="term" value="P:IMP salvage"/>
    <property type="evidence" value="ECO:0007669"/>
    <property type="project" value="UniProtKB-UniRule"/>
</dbReference>
<dbReference type="PANTHER" id="PTHR43170:SF5">
    <property type="entry name" value="GMP REDUCTASE"/>
    <property type="match status" value="1"/>
</dbReference>
<keyword evidence="7" id="KW-0520">NAD</keyword>
<dbReference type="InterPro" id="IPR050139">
    <property type="entry name" value="GMP_reductase"/>
</dbReference>
<dbReference type="PIRSF" id="PIRSF000130">
    <property type="entry name" value="IMPDH"/>
    <property type="match status" value="1"/>
</dbReference>
<dbReference type="InterPro" id="IPR046342">
    <property type="entry name" value="CBS_dom_sf"/>
</dbReference>
<evidence type="ECO:0000259" key="10">
    <source>
        <dbReference type="Pfam" id="PF00571"/>
    </source>
</evidence>
<dbReference type="GO" id="GO:0005829">
    <property type="term" value="C:cytosol"/>
    <property type="evidence" value="ECO:0007669"/>
    <property type="project" value="TreeGrafter"/>
</dbReference>
<dbReference type="FunFam" id="3.20.20.70:FF:000424">
    <property type="entry name" value="Inosine-5'-monophosphate dehydrogenase 2"/>
    <property type="match status" value="1"/>
</dbReference>
<feature type="binding site" evidence="6">
    <location>
        <begin position="302"/>
        <end position="304"/>
    </location>
    <ligand>
        <name>NADP(+)</name>
        <dbReference type="ChEBI" id="CHEBI:58349"/>
    </ligand>
</feature>
<evidence type="ECO:0000256" key="6">
    <source>
        <dbReference type="HAMAP-Rule" id="MF_02250"/>
    </source>
</evidence>
<feature type="binding site" evidence="7">
    <location>
        <begin position="302"/>
        <end position="304"/>
    </location>
    <ligand>
        <name>NAD(+)</name>
        <dbReference type="ChEBI" id="CHEBI:57540"/>
    </ligand>
</feature>
<dbReference type="GO" id="GO:0003920">
    <property type="term" value="F:GMP reductase activity"/>
    <property type="evidence" value="ECO:0007669"/>
    <property type="project" value="UniProtKB-UniRule"/>
</dbReference>
<feature type="binding site" evidence="7">
    <location>
        <begin position="252"/>
        <end position="254"/>
    </location>
    <ligand>
        <name>NAD(+)</name>
        <dbReference type="ChEBI" id="CHEBI:57540"/>
    </ligand>
</feature>
<evidence type="ECO:0000256" key="7">
    <source>
        <dbReference type="PIRSR" id="PIRSR000130-3"/>
    </source>
</evidence>
<dbReference type="Pfam" id="PF00478">
    <property type="entry name" value="IMPDH"/>
    <property type="match status" value="1"/>
</dbReference>
<organism evidence="11 12">
    <name type="scientific">Brevibacterium antiquum</name>
    <dbReference type="NCBI Taxonomy" id="234835"/>
    <lineage>
        <taxon>Bacteria</taxon>
        <taxon>Bacillati</taxon>
        <taxon>Actinomycetota</taxon>
        <taxon>Actinomycetes</taxon>
        <taxon>Micrococcales</taxon>
        <taxon>Brevibacteriaceae</taxon>
        <taxon>Brevibacterium</taxon>
    </lineage>
</organism>
<keyword evidence="3 6" id="KW-0521">NADP</keyword>
<proteinExistence type="inferred from homology"/>
<keyword evidence="8" id="KW-0630">Potassium</keyword>
<name>A0A2H1KAQ0_9MICO</name>
<dbReference type="Pfam" id="PF00571">
    <property type="entry name" value="CBS"/>
    <property type="match status" value="1"/>
</dbReference>
<dbReference type="CDD" id="cd02205">
    <property type="entry name" value="CBS_pair_SF"/>
    <property type="match status" value="1"/>
</dbReference>
<keyword evidence="4 6" id="KW-0560">Oxidoreductase</keyword>
<evidence type="ECO:0000256" key="5">
    <source>
        <dbReference type="ARBA" id="ARBA00023122"/>
    </source>
</evidence>
<feature type="binding site" description="in other chain" evidence="8">
    <location>
        <position position="304"/>
    </location>
    <ligand>
        <name>K(+)</name>
        <dbReference type="ChEBI" id="CHEBI:29103"/>
        <note>ligand shared between two tetrameric partners</note>
    </ligand>
</feature>
<feature type="binding site" evidence="6">
    <location>
        <begin position="252"/>
        <end position="254"/>
    </location>
    <ligand>
        <name>NADP(+)</name>
        <dbReference type="ChEBI" id="CHEBI:58349"/>
    </ligand>
</feature>
<evidence type="ECO:0000313" key="12">
    <source>
        <dbReference type="Proteomes" id="UP000234342"/>
    </source>
</evidence>
<dbReference type="AlphaFoldDB" id="A0A2H1KAQ0"/>
<evidence type="ECO:0000313" key="11">
    <source>
        <dbReference type="EMBL" id="SMX96624.1"/>
    </source>
</evidence>
<evidence type="ECO:0000256" key="3">
    <source>
        <dbReference type="ARBA" id="ARBA00022857"/>
    </source>
</evidence>
<dbReference type="Gene3D" id="3.20.20.70">
    <property type="entry name" value="Aldolase class I"/>
    <property type="match status" value="1"/>
</dbReference>